<reference evidence="2" key="1">
    <citation type="submission" date="2024-07" db="EMBL/GenBank/DDBJ databases">
        <title>Complete genome sequence of Verrucomicrobiaceae bacterium NT6N.</title>
        <authorList>
            <person name="Huang C."/>
            <person name="Takami H."/>
            <person name="Hamasaki K."/>
        </authorList>
    </citation>
    <scope>NUCLEOTIDE SEQUENCE</scope>
    <source>
        <strain evidence="2">NT6N</strain>
    </source>
</reference>
<evidence type="ECO:0000313" key="2">
    <source>
        <dbReference type="EMBL" id="BDS06007.1"/>
    </source>
</evidence>
<dbReference type="AlphaFoldDB" id="A0AAT9FJ99"/>
<dbReference type="KEGG" id="osu:NT6N_10470"/>
<dbReference type="InterPro" id="IPR011990">
    <property type="entry name" value="TPR-like_helical_dom_sf"/>
</dbReference>
<accession>A0AAT9FJ99</accession>
<dbReference type="Gene3D" id="3.40.50.300">
    <property type="entry name" value="P-loop containing nucleotide triphosphate hydrolases"/>
    <property type="match status" value="1"/>
</dbReference>
<sequence length="502" mass="57671">MEVGETFLRQATQFMGDGDLSSALASLHQATESGINAEQTHKWLVVLHTLYCFCECEKLAGSLMENPDVRTEQLLSAARLFFEISRYKIATDLTRQVNELQPGNPDTLAILASCLERDGMNDQAKQFLHESIAIDPSHVRTTRMLAHLERRDSDFASARIRLEKHLQQYPSSDDWRLQYELAAVLDRLGEHCRAMQVLCTAKAQLAPYIEMQAFEKMSTRQWEIVQQLTSERLRKWNSNCELKPNLRLCLLAGFPRSGTTLLENILISHIDCVGTDETGIMFSQFTDPLIMQAETASEGIEELDSFNADELSAGRYEFLRCTEEYIQEAVDGRWLIEKEPLLTANLAVPMRLFPDAKIIMPLRDPRDVVISYFFTLVPVGVSSLASVELGETCRFYASVMRHWLYLKQVIPEAQWLELRYEDLLENPETQTRKLADFLAIEWSDALLSHHKNLSERKVSTPTYDDVSKPLYKRSIARWKNYEEALAPHLHYLKPYIEAFGYE</sequence>
<dbReference type="Gene3D" id="1.25.40.10">
    <property type="entry name" value="Tetratricopeptide repeat domain"/>
    <property type="match status" value="1"/>
</dbReference>
<name>A0AAT9FJ99_9BACT</name>
<dbReference type="PANTHER" id="PTHR12788">
    <property type="entry name" value="PROTEIN-TYROSINE SULFOTRANSFERASE 2"/>
    <property type="match status" value="1"/>
</dbReference>
<gene>
    <name evidence="2" type="ORF">NT6N_10470</name>
</gene>
<dbReference type="SUPFAM" id="SSF52540">
    <property type="entry name" value="P-loop containing nucleoside triphosphate hydrolases"/>
    <property type="match status" value="1"/>
</dbReference>
<keyword evidence="1" id="KW-0808">Transferase</keyword>
<dbReference type="SUPFAM" id="SSF48452">
    <property type="entry name" value="TPR-like"/>
    <property type="match status" value="1"/>
</dbReference>
<dbReference type="InterPro" id="IPR026634">
    <property type="entry name" value="TPST-like"/>
</dbReference>
<dbReference type="InterPro" id="IPR027417">
    <property type="entry name" value="P-loop_NTPase"/>
</dbReference>
<protein>
    <submittedName>
        <fullName evidence="2">Sulfotransferase</fullName>
    </submittedName>
</protein>
<dbReference type="GO" id="GO:0008476">
    <property type="term" value="F:protein-tyrosine sulfotransferase activity"/>
    <property type="evidence" value="ECO:0007669"/>
    <property type="project" value="InterPro"/>
</dbReference>
<proteinExistence type="predicted"/>
<dbReference type="EMBL" id="AP026866">
    <property type="protein sequence ID" value="BDS06007.1"/>
    <property type="molecule type" value="Genomic_DNA"/>
</dbReference>
<dbReference type="PANTHER" id="PTHR12788:SF10">
    <property type="entry name" value="PROTEIN-TYROSINE SULFOTRANSFERASE"/>
    <property type="match status" value="1"/>
</dbReference>
<dbReference type="Pfam" id="PF13469">
    <property type="entry name" value="Sulfotransfer_3"/>
    <property type="match status" value="1"/>
</dbReference>
<organism evidence="2">
    <name type="scientific">Oceaniferula spumae</name>
    <dbReference type="NCBI Taxonomy" id="2979115"/>
    <lineage>
        <taxon>Bacteria</taxon>
        <taxon>Pseudomonadati</taxon>
        <taxon>Verrucomicrobiota</taxon>
        <taxon>Verrucomicrobiia</taxon>
        <taxon>Verrucomicrobiales</taxon>
        <taxon>Verrucomicrobiaceae</taxon>
        <taxon>Oceaniferula</taxon>
    </lineage>
</organism>
<evidence type="ECO:0000256" key="1">
    <source>
        <dbReference type="ARBA" id="ARBA00022679"/>
    </source>
</evidence>